<feature type="chain" id="PRO_5004637417" evidence="7">
    <location>
        <begin position="21"/>
        <end position="247"/>
    </location>
</feature>
<dbReference type="PIRSF" id="PIRSF004846">
    <property type="entry name" value="ModA"/>
    <property type="match status" value="1"/>
</dbReference>
<dbReference type="Pfam" id="PF13531">
    <property type="entry name" value="SBP_bac_11"/>
    <property type="match status" value="1"/>
</dbReference>
<dbReference type="PANTHER" id="PTHR30632">
    <property type="entry name" value="MOLYBDATE-BINDING PERIPLASMIC PROTEIN"/>
    <property type="match status" value="1"/>
</dbReference>
<name>U3A1S3_VIBPR</name>
<dbReference type="SUPFAM" id="SSF53850">
    <property type="entry name" value="Periplasmic binding protein-like II"/>
    <property type="match status" value="1"/>
</dbReference>
<dbReference type="EMBL" id="BATJ01000007">
    <property type="protein sequence ID" value="GAD67287.1"/>
    <property type="molecule type" value="Genomic_DNA"/>
</dbReference>
<evidence type="ECO:0000256" key="5">
    <source>
        <dbReference type="ARBA" id="ARBA00062515"/>
    </source>
</evidence>
<evidence type="ECO:0000256" key="6">
    <source>
        <dbReference type="PIRSR" id="PIRSR004846-1"/>
    </source>
</evidence>
<protein>
    <submittedName>
        <fullName evidence="8">Molybdate ABC transporter substrate-binding protein</fullName>
    </submittedName>
</protein>
<dbReference type="GO" id="GO:0046872">
    <property type="term" value="F:metal ion binding"/>
    <property type="evidence" value="ECO:0007669"/>
    <property type="project" value="UniProtKB-KW"/>
</dbReference>
<dbReference type="RefSeq" id="WP_021705262.1">
    <property type="nucleotide sequence ID" value="NZ_BATJ01000007.1"/>
</dbReference>
<dbReference type="GO" id="GO:0030288">
    <property type="term" value="C:outer membrane-bounded periplasmic space"/>
    <property type="evidence" value="ECO:0007669"/>
    <property type="project" value="TreeGrafter"/>
</dbReference>
<dbReference type="FunFam" id="3.40.190.10:FF:000035">
    <property type="entry name" value="Molybdate ABC transporter substrate-binding protein"/>
    <property type="match status" value="1"/>
</dbReference>
<dbReference type="GO" id="GO:0015689">
    <property type="term" value="P:molybdate ion transport"/>
    <property type="evidence" value="ECO:0007669"/>
    <property type="project" value="InterPro"/>
</dbReference>
<dbReference type="GO" id="GO:0030973">
    <property type="term" value="F:molybdate ion binding"/>
    <property type="evidence" value="ECO:0007669"/>
    <property type="project" value="TreeGrafter"/>
</dbReference>
<dbReference type="PANTHER" id="PTHR30632:SF17">
    <property type="entry name" value="MOLYBDATE-BINDING PROTEIN MODA"/>
    <property type="match status" value="1"/>
</dbReference>
<feature type="binding site" evidence="6">
    <location>
        <position position="143"/>
    </location>
    <ligand>
        <name>molybdate</name>
        <dbReference type="ChEBI" id="CHEBI:36264"/>
    </ligand>
</feature>
<dbReference type="AlphaFoldDB" id="U3A1S3"/>
<reference evidence="8 9" key="1">
    <citation type="submission" date="2013-09" db="EMBL/GenBank/DDBJ databases">
        <title>Whole genome shotgun sequence of Vibrio proteolyticus NBRC 13287.</title>
        <authorList>
            <person name="Isaki S."/>
            <person name="Hosoyama A."/>
            <person name="Numata M."/>
            <person name="Hashimoto M."/>
            <person name="Hosoyama Y."/>
            <person name="Tsuchikane K."/>
            <person name="Noguchi M."/>
            <person name="Hirakata S."/>
            <person name="Ichikawa N."/>
            <person name="Ohji S."/>
            <person name="Yamazoe A."/>
            <person name="Fujita N."/>
        </authorList>
    </citation>
    <scope>NUCLEOTIDE SEQUENCE [LARGE SCALE GENOMIC DNA]</scope>
    <source>
        <strain evidence="8 9">NBRC 13287</strain>
    </source>
</reference>
<dbReference type="STRING" id="1219065.VPR01S_07_00860"/>
<feature type="binding site" evidence="6">
    <location>
        <position position="30"/>
    </location>
    <ligand>
        <name>molybdate</name>
        <dbReference type="ChEBI" id="CHEBI:36264"/>
    </ligand>
</feature>
<dbReference type="NCBIfam" id="TIGR01256">
    <property type="entry name" value="modA"/>
    <property type="match status" value="1"/>
</dbReference>
<feature type="binding site" evidence="6">
    <location>
        <position position="188"/>
    </location>
    <ligand>
        <name>molybdate</name>
        <dbReference type="ChEBI" id="CHEBI:36264"/>
    </ligand>
</feature>
<evidence type="ECO:0000256" key="2">
    <source>
        <dbReference type="ARBA" id="ARBA00022505"/>
    </source>
</evidence>
<evidence type="ECO:0000313" key="8">
    <source>
        <dbReference type="EMBL" id="GAD67287.1"/>
    </source>
</evidence>
<sequence>MKVPYIATFVALTISFSASAEDVRIYAASSMTNVLNDLITSYESSHDGIKVVPVYAGSSALARQIENGAPADVFVSANEKWVNYLINKEMINSDAVTEWASNKLVVIEPKGGDTNLVLESADSWIHALGPTRLAIGNTQAVPAGIYGRESLEALKVWPELEKHLAPTSNVRLALALVERKESNLGIVYKTDALLSDKVSIVREFDDSLHTPIRYPMAVFNQDAQTQAFVDYLNGEQGKAILDKYGFN</sequence>
<feature type="binding site" evidence="6">
    <location>
        <position position="170"/>
    </location>
    <ligand>
        <name>molybdate</name>
        <dbReference type="ChEBI" id="CHEBI:36264"/>
    </ligand>
</feature>
<evidence type="ECO:0000256" key="4">
    <source>
        <dbReference type="ARBA" id="ARBA00022729"/>
    </source>
</evidence>
<comment type="similarity">
    <text evidence="1">Belongs to the bacterial solute-binding protein ModA family.</text>
</comment>
<evidence type="ECO:0000313" key="9">
    <source>
        <dbReference type="Proteomes" id="UP000016570"/>
    </source>
</evidence>
<comment type="caution">
    <text evidence="8">The sequence shown here is derived from an EMBL/GenBank/DDBJ whole genome shotgun (WGS) entry which is preliminary data.</text>
</comment>
<dbReference type="Proteomes" id="UP000016570">
    <property type="component" value="Unassembled WGS sequence"/>
</dbReference>
<keyword evidence="9" id="KW-1185">Reference proteome</keyword>
<keyword evidence="3 6" id="KW-0479">Metal-binding</keyword>
<evidence type="ECO:0000256" key="3">
    <source>
        <dbReference type="ARBA" id="ARBA00022723"/>
    </source>
</evidence>
<proteinExistence type="inferred from homology"/>
<organism evidence="8 9">
    <name type="scientific">Vibrio proteolyticus NBRC 13287</name>
    <dbReference type="NCBI Taxonomy" id="1219065"/>
    <lineage>
        <taxon>Bacteria</taxon>
        <taxon>Pseudomonadati</taxon>
        <taxon>Pseudomonadota</taxon>
        <taxon>Gammaproteobacteria</taxon>
        <taxon>Vibrionales</taxon>
        <taxon>Vibrionaceae</taxon>
        <taxon>Vibrio</taxon>
    </lineage>
</organism>
<evidence type="ECO:0000256" key="1">
    <source>
        <dbReference type="ARBA" id="ARBA00009175"/>
    </source>
</evidence>
<gene>
    <name evidence="8" type="primary">modA</name>
    <name evidence="8" type="ORF">VPR01S_07_00860</name>
</gene>
<feature type="signal peptide" evidence="7">
    <location>
        <begin position="1"/>
        <end position="20"/>
    </location>
</feature>
<accession>U3A1S3</accession>
<evidence type="ECO:0000256" key="7">
    <source>
        <dbReference type="SAM" id="SignalP"/>
    </source>
</evidence>
<dbReference type="Gene3D" id="3.40.190.10">
    <property type="entry name" value="Periplasmic binding protein-like II"/>
    <property type="match status" value="2"/>
</dbReference>
<dbReference type="GO" id="GO:1901359">
    <property type="term" value="F:tungstate binding"/>
    <property type="evidence" value="ECO:0007669"/>
    <property type="project" value="UniProtKB-ARBA"/>
</dbReference>
<dbReference type="InterPro" id="IPR050682">
    <property type="entry name" value="ModA/WtpA"/>
</dbReference>
<keyword evidence="2 6" id="KW-0500">Molybdenum</keyword>
<dbReference type="eggNOG" id="COG0725">
    <property type="taxonomic scope" value="Bacteria"/>
</dbReference>
<keyword evidence="4 7" id="KW-0732">Signal</keyword>
<feature type="binding site" evidence="6">
    <location>
        <position position="58"/>
    </location>
    <ligand>
        <name>molybdate</name>
        <dbReference type="ChEBI" id="CHEBI:36264"/>
    </ligand>
</feature>
<comment type="subunit">
    <text evidence="5">The complex is composed of two ATP-binding proteins (ModC), two transmembrane proteins (ModB) and a solute-binding protein (ModA).</text>
</comment>
<dbReference type="InterPro" id="IPR005950">
    <property type="entry name" value="ModA"/>
</dbReference>